<gene>
    <name evidence="1" type="ORF">BpHYR1_040493</name>
</gene>
<dbReference type="EMBL" id="REGN01003255">
    <property type="protein sequence ID" value="RNA23585.1"/>
    <property type="molecule type" value="Genomic_DNA"/>
</dbReference>
<reference evidence="1 2" key="1">
    <citation type="journal article" date="2018" name="Sci. Rep.">
        <title>Genomic signatures of local adaptation to the degree of environmental predictability in rotifers.</title>
        <authorList>
            <person name="Franch-Gras L."/>
            <person name="Hahn C."/>
            <person name="Garcia-Roger E.M."/>
            <person name="Carmona M.J."/>
            <person name="Serra M."/>
            <person name="Gomez A."/>
        </authorList>
    </citation>
    <scope>NUCLEOTIDE SEQUENCE [LARGE SCALE GENOMIC DNA]</scope>
    <source>
        <strain evidence="1">HYR1</strain>
    </source>
</reference>
<evidence type="ECO:0000313" key="2">
    <source>
        <dbReference type="Proteomes" id="UP000276133"/>
    </source>
</evidence>
<keyword evidence="2" id="KW-1185">Reference proteome</keyword>
<name>A0A3M7RJT1_BRAPC</name>
<evidence type="ECO:0000313" key="1">
    <source>
        <dbReference type="EMBL" id="RNA23585.1"/>
    </source>
</evidence>
<dbReference type="AlphaFoldDB" id="A0A3M7RJT1"/>
<comment type="caution">
    <text evidence="1">The sequence shown here is derived from an EMBL/GenBank/DDBJ whole genome shotgun (WGS) entry which is preliminary data.</text>
</comment>
<accession>A0A3M7RJT1</accession>
<proteinExistence type="predicted"/>
<organism evidence="1 2">
    <name type="scientific">Brachionus plicatilis</name>
    <name type="common">Marine rotifer</name>
    <name type="synonym">Brachionus muelleri</name>
    <dbReference type="NCBI Taxonomy" id="10195"/>
    <lineage>
        <taxon>Eukaryota</taxon>
        <taxon>Metazoa</taxon>
        <taxon>Spiralia</taxon>
        <taxon>Gnathifera</taxon>
        <taxon>Rotifera</taxon>
        <taxon>Eurotatoria</taxon>
        <taxon>Monogononta</taxon>
        <taxon>Pseudotrocha</taxon>
        <taxon>Ploima</taxon>
        <taxon>Brachionidae</taxon>
        <taxon>Brachionus</taxon>
    </lineage>
</organism>
<dbReference type="Proteomes" id="UP000276133">
    <property type="component" value="Unassembled WGS sequence"/>
</dbReference>
<sequence length="116" mass="13232">MILWKFEKISTFGLFFITVVLTKVKRSFIKKERNGHVFFKKSIPIPSVSFNRFNSITSIPSVGMLGTDGVGLGMECFFKNGSPFRSFFRNGTIQYNFLLSTLPGIVKFHTKLPIQK</sequence>
<protein>
    <submittedName>
        <fullName evidence="1">Uncharacterized protein</fullName>
    </submittedName>
</protein>